<reference evidence="2 3" key="1">
    <citation type="submission" date="2019-05" db="EMBL/GenBank/DDBJ databases">
        <title>Another draft genome of Portunus trituberculatus and its Hox gene families provides insights of decapod evolution.</title>
        <authorList>
            <person name="Jeong J.-H."/>
            <person name="Song I."/>
            <person name="Kim S."/>
            <person name="Choi T."/>
            <person name="Kim D."/>
            <person name="Ryu S."/>
            <person name="Kim W."/>
        </authorList>
    </citation>
    <scope>NUCLEOTIDE SEQUENCE [LARGE SCALE GENOMIC DNA]</scope>
    <source>
        <tissue evidence="2">Muscle</tissue>
    </source>
</reference>
<comment type="caution">
    <text evidence="2">The sequence shown here is derived from an EMBL/GenBank/DDBJ whole genome shotgun (WGS) entry which is preliminary data.</text>
</comment>
<keyword evidence="1" id="KW-0472">Membrane</keyword>
<keyword evidence="3" id="KW-1185">Reference proteome</keyword>
<protein>
    <submittedName>
        <fullName evidence="2">Uncharacterized protein</fullName>
    </submittedName>
</protein>
<organism evidence="2 3">
    <name type="scientific">Portunus trituberculatus</name>
    <name type="common">Swimming crab</name>
    <name type="synonym">Neptunus trituberculatus</name>
    <dbReference type="NCBI Taxonomy" id="210409"/>
    <lineage>
        <taxon>Eukaryota</taxon>
        <taxon>Metazoa</taxon>
        <taxon>Ecdysozoa</taxon>
        <taxon>Arthropoda</taxon>
        <taxon>Crustacea</taxon>
        <taxon>Multicrustacea</taxon>
        <taxon>Malacostraca</taxon>
        <taxon>Eumalacostraca</taxon>
        <taxon>Eucarida</taxon>
        <taxon>Decapoda</taxon>
        <taxon>Pleocyemata</taxon>
        <taxon>Brachyura</taxon>
        <taxon>Eubrachyura</taxon>
        <taxon>Portunoidea</taxon>
        <taxon>Portunidae</taxon>
        <taxon>Portuninae</taxon>
        <taxon>Portunus</taxon>
    </lineage>
</organism>
<evidence type="ECO:0000256" key="1">
    <source>
        <dbReference type="SAM" id="Phobius"/>
    </source>
</evidence>
<proteinExistence type="predicted"/>
<evidence type="ECO:0000313" key="2">
    <source>
        <dbReference type="EMBL" id="MPC91076.1"/>
    </source>
</evidence>
<evidence type="ECO:0000313" key="3">
    <source>
        <dbReference type="Proteomes" id="UP000324222"/>
    </source>
</evidence>
<dbReference type="Proteomes" id="UP000324222">
    <property type="component" value="Unassembled WGS sequence"/>
</dbReference>
<gene>
    <name evidence="2" type="ORF">E2C01_086091</name>
</gene>
<dbReference type="EMBL" id="VSRR010086488">
    <property type="protein sequence ID" value="MPC91076.1"/>
    <property type="molecule type" value="Genomic_DNA"/>
</dbReference>
<name>A0A5B7JAL3_PORTR</name>
<keyword evidence="1" id="KW-0812">Transmembrane</keyword>
<keyword evidence="1" id="KW-1133">Transmembrane helix</keyword>
<sequence>MVSPEPPTRHLEATGKTRAIAAPCLAVFAVVIVNGYVERPAICTTSRPGVPREPLHCEEGPAAHSRCHREEEVQARRNAFRLVALMVVDNSATPPLATPHLQNTHIAPPACITLHPGTEKGTRLPPVSQWKRQRSHLMLAKRKRVNELINSRNVR</sequence>
<dbReference type="AlphaFoldDB" id="A0A5B7JAL3"/>
<accession>A0A5B7JAL3</accession>
<feature type="transmembrane region" description="Helical" evidence="1">
    <location>
        <begin position="20"/>
        <end position="37"/>
    </location>
</feature>